<organism evidence="2 3">
    <name type="scientific">Aquibacillus halophilus</name>
    <dbReference type="NCBI Taxonomy" id="930132"/>
    <lineage>
        <taxon>Bacteria</taxon>
        <taxon>Bacillati</taxon>
        <taxon>Bacillota</taxon>
        <taxon>Bacilli</taxon>
        <taxon>Bacillales</taxon>
        <taxon>Bacillaceae</taxon>
        <taxon>Aquibacillus</taxon>
    </lineage>
</organism>
<keyword evidence="1" id="KW-0812">Transmembrane</keyword>
<accession>A0A6A8D789</accession>
<dbReference type="Proteomes" id="UP000799092">
    <property type="component" value="Unassembled WGS sequence"/>
</dbReference>
<reference evidence="2" key="1">
    <citation type="submission" date="2019-11" db="EMBL/GenBank/DDBJ databases">
        <authorList>
            <person name="Li J."/>
        </authorList>
    </citation>
    <scope>NUCLEOTIDE SEQUENCE</scope>
    <source>
        <strain evidence="2">B6B</strain>
    </source>
</reference>
<feature type="transmembrane region" description="Helical" evidence="1">
    <location>
        <begin position="39"/>
        <end position="58"/>
    </location>
</feature>
<protein>
    <submittedName>
        <fullName evidence="2">Uncharacterized protein</fullName>
    </submittedName>
</protein>
<dbReference type="AlphaFoldDB" id="A0A6A8D789"/>
<sequence>MGSFLILLPIISILIGLYLITLGLWELREGINRNQYIKYMFTGLFLLLILSPLLWIFGNLLPFHLG</sequence>
<dbReference type="RefSeq" id="WP_153735104.1">
    <property type="nucleotide sequence ID" value="NZ_WJNG01000002.1"/>
</dbReference>
<proteinExistence type="predicted"/>
<evidence type="ECO:0000313" key="3">
    <source>
        <dbReference type="Proteomes" id="UP000799092"/>
    </source>
</evidence>
<name>A0A6A8D789_9BACI</name>
<keyword evidence="3" id="KW-1185">Reference proteome</keyword>
<comment type="caution">
    <text evidence="2">The sequence shown here is derived from an EMBL/GenBank/DDBJ whole genome shotgun (WGS) entry which is preliminary data.</text>
</comment>
<gene>
    <name evidence="2" type="ORF">GH741_01995</name>
</gene>
<evidence type="ECO:0000313" key="2">
    <source>
        <dbReference type="EMBL" id="MRH41444.1"/>
    </source>
</evidence>
<feature type="transmembrane region" description="Helical" evidence="1">
    <location>
        <begin position="6"/>
        <end position="27"/>
    </location>
</feature>
<evidence type="ECO:0000256" key="1">
    <source>
        <dbReference type="SAM" id="Phobius"/>
    </source>
</evidence>
<dbReference type="EMBL" id="WJNG01000002">
    <property type="protein sequence ID" value="MRH41444.1"/>
    <property type="molecule type" value="Genomic_DNA"/>
</dbReference>
<keyword evidence="1" id="KW-1133">Transmembrane helix</keyword>
<keyword evidence="1" id="KW-0472">Membrane</keyword>